<feature type="region of interest" description="Disordered" evidence="1">
    <location>
        <begin position="1"/>
        <end position="30"/>
    </location>
</feature>
<proteinExistence type="predicted"/>
<protein>
    <submittedName>
        <fullName evidence="2">Uncharacterized protein</fullName>
    </submittedName>
</protein>
<accession>A0A9P1BIB0</accession>
<comment type="caution">
    <text evidence="2">The sequence shown here is derived from an EMBL/GenBank/DDBJ whole genome shotgun (WGS) entry which is preliminary data.</text>
</comment>
<dbReference type="Proteomes" id="UP001152797">
    <property type="component" value="Unassembled WGS sequence"/>
</dbReference>
<evidence type="ECO:0000256" key="1">
    <source>
        <dbReference type="SAM" id="MobiDB-lite"/>
    </source>
</evidence>
<evidence type="ECO:0000313" key="2">
    <source>
        <dbReference type="EMBL" id="CAI3973978.1"/>
    </source>
</evidence>
<dbReference type="AlphaFoldDB" id="A0A9P1BIB0"/>
<gene>
    <name evidence="2" type="ORF">C1SCF055_LOCUS2421</name>
</gene>
<feature type="region of interest" description="Disordered" evidence="1">
    <location>
        <begin position="144"/>
        <end position="173"/>
    </location>
</feature>
<reference evidence="3 4" key="2">
    <citation type="submission" date="2024-05" db="EMBL/GenBank/DDBJ databases">
        <authorList>
            <person name="Chen Y."/>
            <person name="Shah S."/>
            <person name="Dougan E. K."/>
            <person name="Thang M."/>
            <person name="Chan C."/>
        </authorList>
    </citation>
    <scope>NUCLEOTIDE SEQUENCE [LARGE SCALE GENOMIC DNA]</scope>
</reference>
<evidence type="ECO:0000313" key="4">
    <source>
        <dbReference type="Proteomes" id="UP001152797"/>
    </source>
</evidence>
<organism evidence="2">
    <name type="scientific">Cladocopium goreaui</name>
    <dbReference type="NCBI Taxonomy" id="2562237"/>
    <lineage>
        <taxon>Eukaryota</taxon>
        <taxon>Sar</taxon>
        <taxon>Alveolata</taxon>
        <taxon>Dinophyceae</taxon>
        <taxon>Suessiales</taxon>
        <taxon>Symbiodiniaceae</taxon>
        <taxon>Cladocopium</taxon>
    </lineage>
</organism>
<feature type="region of interest" description="Disordered" evidence="1">
    <location>
        <begin position="107"/>
        <end position="132"/>
    </location>
</feature>
<name>A0A9P1BIB0_9DINO</name>
<evidence type="ECO:0000313" key="3">
    <source>
        <dbReference type="EMBL" id="CAL4761290.1"/>
    </source>
</evidence>
<dbReference type="EMBL" id="CAMXCT020000112">
    <property type="protein sequence ID" value="CAL1127353.1"/>
    <property type="molecule type" value="Genomic_DNA"/>
</dbReference>
<dbReference type="EMBL" id="CAMXCT030000112">
    <property type="protein sequence ID" value="CAL4761290.1"/>
    <property type="molecule type" value="Genomic_DNA"/>
</dbReference>
<feature type="compositionally biased region" description="Pro residues" evidence="1">
    <location>
        <begin position="112"/>
        <end position="126"/>
    </location>
</feature>
<sequence length="173" mass="19056">MGCGASVETTTDLKQVEAAQDKKRRHRRSGLAVTTMTSFEDNWAQVVFEQAKDRARLEAKERRSGATFRVPISQRRKVMDRAQSLGPLPAGDAIDLDQYGLALLDARKSMDPAPPTAPPPGVPVPPGRDSHDNHVRKIVRFLEQLQEAPETPASRQTTPETPGADTPISFEDF</sequence>
<keyword evidence="4" id="KW-1185">Reference proteome</keyword>
<reference evidence="2" key="1">
    <citation type="submission" date="2022-10" db="EMBL/GenBank/DDBJ databases">
        <authorList>
            <person name="Chen Y."/>
            <person name="Dougan E. K."/>
            <person name="Chan C."/>
            <person name="Rhodes N."/>
            <person name="Thang M."/>
        </authorList>
    </citation>
    <scope>NUCLEOTIDE SEQUENCE</scope>
</reference>
<dbReference type="EMBL" id="CAMXCT010000112">
    <property type="protein sequence ID" value="CAI3973978.1"/>
    <property type="molecule type" value="Genomic_DNA"/>
</dbReference>